<dbReference type="Proteomes" id="UP000001555">
    <property type="component" value="Unassembled WGS sequence"/>
</dbReference>
<reference evidence="4" key="2">
    <citation type="submission" date="2020-05" db="UniProtKB">
        <authorList>
            <consortium name="EnsemblMetazoa"/>
        </authorList>
    </citation>
    <scope>IDENTIFICATION</scope>
    <source>
        <strain evidence="4">wikel</strain>
    </source>
</reference>
<organism>
    <name type="scientific">Ixodes scapularis</name>
    <name type="common">Black-legged tick</name>
    <name type="synonym">Deer tick</name>
    <dbReference type="NCBI Taxonomy" id="6945"/>
    <lineage>
        <taxon>Eukaryota</taxon>
        <taxon>Metazoa</taxon>
        <taxon>Ecdysozoa</taxon>
        <taxon>Arthropoda</taxon>
        <taxon>Chelicerata</taxon>
        <taxon>Arachnida</taxon>
        <taxon>Acari</taxon>
        <taxon>Parasitiformes</taxon>
        <taxon>Ixodida</taxon>
        <taxon>Ixodoidea</taxon>
        <taxon>Ixodidae</taxon>
        <taxon>Ixodinae</taxon>
        <taxon>Ixodes</taxon>
    </lineage>
</organism>
<proteinExistence type="evidence at protein level"/>
<dbReference type="AlphaFoldDB" id="B7QAD1"/>
<keyword evidence="5" id="KW-1185">Reference proteome</keyword>
<dbReference type="Pfam" id="PF13843">
    <property type="entry name" value="DDE_Tnp_1_7"/>
    <property type="match status" value="1"/>
</dbReference>
<evidence type="ECO:0000259" key="2">
    <source>
        <dbReference type="Pfam" id="PF13843"/>
    </source>
</evidence>
<feature type="compositionally biased region" description="Basic and acidic residues" evidence="1">
    <location>
        <begin position="1"/>
        <end position="12"/>
    </location>
</feature>
<reference evidence="3 5" key="1">
    <citation type="submission" date="2008-03" db="EMBL/GenBank/DDBJ databases">
        <title>Annotation of Ixodes scapularis.</title>
        <authorList>
            <consortium name="Ixodes scapularis Genome Project Consortium"/>
            <person name="Caler E."/>
            <person name="Hannick L.I."/>
            <person name="Bidwell S."/>
            <person name="Joardar V."/>
            <person name="Thiagarajan M."/>
            <person name="Amedeo P."/>
            <person name="Galinsky K.J."/>
            <person name="Schobel S."/>
            <person name="Inman J."/>
            <person name="Hostetler J."/>
            <person name="Miller J."/>
            <person name="Hammond M."/>
            <person name="Megy K."/>
            <person name="Lawson D."/>
            <person name="Kodira C."/>
            <person name="Sutton G."/>
            <person name="Meyer J."/>
            <person name="Hill C.A."/>
            <person name="Birren B."/>
            <person name="Nene V."/>
            <person name="Collins F."/>
            <person name="Alarcon-Chaidez F."/>
            <person name="Wikel S."/>
            <person name="Strausberg R."/>
        </authorList>
    </citation>
    <scope>NUCLEOTIDE SEQUENCE [LARGE SCALE GENOMIC DNA]</scope>
    <source>
        <strain evidence="5">Wikel</strain>
        <strain evidence="3">Wikel colony</strain>
    </source>
</reference>
<protein>
    <recommendedName>
        <fullName evidence="2">PiggyBac transposable element-derived protein domain-containing protein</fullName>
    </recommendedName>
</protein>
<dbReference type="VEuPathDB" id="VectorBase:ISCW012079"/>
<gene>
    <name evidence="3" type="ORF">IscW_ISCW012079</name>
</gene>
<dbReference type="InParanoid" id="B7QAD1"/>
<dbReference type="EMBL" id="ABJB010300779">
    <property type="status" value="NOT_ANNOTATED_CDS"/>
    <property type="molecule type" value="Genomic_DNA"/>
</dbReference>
<evidence type="ECO:0000313" key="3">
    <source>
        <dbReference type="EMBL" id="EEC15803.1"/>
    </source>
</evidence>
<dbReference type="EnsemblMetazoa" id="ISCW012079-RA">
    <property type="protein sequence ID" value="ISCW012079-PA"/>
    <property type="gene ID" value="ISCW012079"/>
</dbReference>
<feature type="domain" description="PiggyBac transposable element-derived protein" evidence="2">
    <location>
        <begin position="39"/>
        <end position="104"/>
    </location>
</feature>
<evidence type="ECO:0000256" key="1">
    <source>
        <dbReference type="SAM" id="MobiDB-lite"/>
    </source>
</evidence>
<dbReference type="EMBL" id="ABJB010370871">
    <property type="status" value="NOT_ANNOTATED_CDS"/>
    <property type="molecule type" value="Genomic_DNA"/>
</dbReference>
<dbReference type="InterPro" id="IPR029526">
    <property type="entry name" value="PGBD"/>
</dbReference>
<dbReference type="HOGENOM" id="CLU_2239534_0_0_1"/>
<dbReference type="EMBL" id="ABJB010379441">
    <property type="status" value="NOT_ANNOTATED_CDS"/>
    <property type="molecule type" value="Genomic_DNA"/>
</dbReference>
<evidence type="ECO:0000313" key="5">
    <source>
        <dbReference type="Proteomes" id="UP000001555"/>
    </source>
</evidence>
<sequence>MEKAQDEARPEDSAASNSLEATKDSGPAATADNVDTNDYFFDWEIIDLIVEKTNWCAIQFLRTHHASHLKTWREIGRKELMTFFALIILQDVIEKPNVKLYWSTR</sequence>
<evidence type="ECO:0000313" key="4">
    <source>
        <dbReference type="EnsemblMetazoa" id="ISCW012079-PA"/>
    </source>
</evidence>
<keyword evidence="6" id="KW-1267">Proteomics identification</keyword>
<dbReference type="PaxDb" id="6945-B7QAD1"/>
<feature type="region of interest" description="Disordered" evidence="1">
    <location>
        <begin position="1"/>
        <end position="34"/>
    </location>
</feature>
<name>B7QAD1_IXOSC</name>
<evidence type="ECO:0007829" key="6">
    <source>
        <dbReference type="PeptideAtlas" id="B7QAD1"/>
    </source>
</evidence>
<accession>B7QAD1</accession>
<dbReference type="VEuPathDB" id="VectorBase:ISCI012079"/>
<dbReference type="EMBL" id="DS893868">
    <property type="protein sequence ID" value="EEC15803.1"/>
    <property type="molecule type" value="Genomic_DNA"/>
</dbReference>